<dbReference type="NCBIfam" id="TIGR01484">
    <property type="entry name" value="HAD-SF-IIB"/>
    <property type="match status" value="1"/>
</dbReference>
<dbReference type="Proteomes" id="UP001501337">
    <property type="component" value="Unassembled WGS sequence"/>
</dbReference>
<dbReference type="SFLD" id="SFLDG01142">
    <property type="entry name" value="C2.B.2:_Mannosyl-3-phosphoglyc"/>
    <property type="match status" value="1"/>
</dbReference>
<gene>
    <name evidence="4" type="ORF">GCM10022278_18850</name>
</gene>
<proteinExistence type="predicted"/>
<dbReference type="Gene3D" id="3.30.980.20">
    <property type="entry name" value="Putative mannosyl-3-phosphoglycerate phosphatase, domain 2"/>
    <property type="match status" value="1"/>
</dbReference>
<keyword evidence="3" id="KW-0460">Magnesium</keyword>
<dbReference type="NCBIfam" id="TIGR01486">
    <property type="entry name" value="HAD-SF-IIB-MPGP"/>
    <property type="match status" value="1"/>
</dbReference>
<dbReference type="SUPFAM" id="SSF56784">
    <property type="entry name" value="HAD-like"/>
    <property type="match status" value="1"/>
</dbReference>
<reference evidence="5" key="1">
    <citation type="journal article" date="2019" name="Int. J. Syst. Evol. Microbiol.">
        <title>The Global Catalogue of Microorganisms (GCM) 10K type strain sequencing project: providing services to taxonomists for standard genome sequencing and annotation.</title>
        <authorList>
            <consortium name="The Broad Institute Genomics Platform"/>
            <consortium name="The Broad Institute Genome Sequencing Center for Infectious Disease"/>
            <person name="Wu L."/>
            <person name="Ma J."/>
        </authorList>
    </citation>
    <scope>NUCLEOTIDE SEQUENCE [LARGE SCALE GENOMIC DNA]</scope>
    <source>
        <strain evidence="5">JCM 17555</strain>
    </source>
</reference>
<dbReference type="RefSeq" id="WP_344805637.1">
    <property type="nucleotide sequence ID" value="NZ_BAABBO010000009.1"/>
</dbReference>
<dbReference type="InterPro" id="IPR036412">
    <property type="entry name" value="HAD-like_sf"/>
</dbReference>
<evidence type="ECO:0000256" key="1">
    <source>
        <dbReference type="ARBA" id="ARBA00022723"/>
    </source>
</evidence>
<keyword evidence="2" id="KW-0378">Hydrolase</keyword>
<dbReference type="SFLD" id="SFLDG01140">
    <property type="entry name" value="C2.B:_Phosphomannomutase_and_P"/>
    <property type="match status" value="1"/>
</dbReference>
<keyword evidence="1" id="KW-0479">Metal-binding</keyword>
<evidence type="ECO:0000313" key="4">
    <source>
        <dbReference type="EMBL" id="GAA3961003.1"/>
    </source>
</evidence>
<evidence type="ECO:0000313" key="5">
    <source>
        <dbReference type="Proteomes" id="UP001501337"/>
    </source>
</evidence>
<dbReference type="Gene3D" id="3.40.50.1000">
    <property type="entry name" value="HAD superfamily/HAD-like"/>
    <property type="match status" value="1"/>
</dbReference>
<keyword evidence="5" id="KW-1185">Reference proteome</keyword>
<sequence length="282" mass="30968">MTIEPSRKRRLLIYTDLDGTLLDHDSYDTSATASLRQQLKQLGVPVVWNTSKTAAELESLRLSLEHTDPYIVENGAALYFPDESTQQPKMTFGPGHDHIMTCLEGVRRQFRFKGFHDMSVAEVAAATGLDEGDAALAKQRQFSEPLTWQDSPGKMSDFLAAMADCGLHVLRGGRFVHILGEFNKATPMAWLNDYYATQWDATVDTVALGDSQNDIAMLQAADRAYLIRSPAHVTPQINGQANIRIAKGYGPEGWAEAMAAEVDALMTPQTPPDDAIKTSLPG</sequence>
<dbReference type="InterPro" id="IPR023214">
    <property type="entry name" value="HAD_sf"/>
</dbReference>
<dbReference type="EMBL" id="BAABBO010000009">
    <property type="protein sequence ID" value="GAA3961003.1"/>
    <property type="molecule type" value="Genomic_DNA"/>
</dbReference>
<accession>A0ABP7P7U9</accession>
<name>A0ABP7P7U9_9GAMM</name>
<dbReference type="InterPro" id="IPR006379">
    <property type="entry name" value="HAD-SF_hydro_IIB"/>
</dbReference>
<evidence type="ECO:0000256" key="3">
    <source>
        <dbReference type="ARBA" id="ARBA00022842"/>
    </source>
</evidence>
<dbReference type="SFLD" id="SFLDS00003">
    <property type="entry name" value="Haloacid_Dehalogenase"/>
    <property type="match status" value="1"/>
</dbReference>
<protein>
    <submittedName>
        <fullName evidence="4">Mannosyl-3-phosphoglycerate phosphatase-related protein</fullName>
    </submittedName>
</protein>
<dbReference type="Pfam" id="PF08282">
    <property type="entry name" value="Hydrolase_3"/>
    <property type="match status" value="1"/>
</dbReference>
<dbReference type="PANTHER" id="PTHR10000:SF8">
    <property type="entry name" value="HAD SUPERFAMILY HYDROLASE-LIKE, TYPE 3"/>
    <property type="match status" value="1"/>
</dbReference>
<comment type="caution">
    <text evidence="4">The sequence shown here is derived from an EMBL/GenBank/DDBJ whole genome shotgun (WGS) entry which is preliminary data.</text>
</comment>
<dbReference type="InterPro" id="IPR006381">
    <property type="entry name" value="HAD-SF-IIB-MPGP"/>
</dbReference>
<dbReference type="PANTHER" id="PTHR10000">
    <property type="entry name" value="PHOSPHOSERINE PHOSPHATASE"/>
    <property type="match status" value="1"/>
</dbReference>
<evidence type="ECO:0000256" key="2">
    <source>
        <dbReference type="ARBA" id="ARBA00022801"/>
    </source>
</evidence>
<organism evidence="4 5">
    <name type="scientific">Allohahella marinimesophila</name>
    <dbReference type="NCBI Taxonomy" id="1054972"/>
    <lineage>
        <taxon>Bacteria</taxon>
        <taxon>Pseudomonadati</taxon>
        <taxon>Pseudomonadota</taxon>
        <taxon>Gammaproteobacteria</taxon>
        <taxon>Oceanospirillales</taxon>
        <taxon>Hahellaceae</taxon>
        <taxon>Allohahella</taxon>
    </lineage>
</organism>